<proteinExistence type="inferred from homology"/>
<dbReference type="NCBIfam" id="NF000994">
    <property type="entry name" value="PRK00104.1-3"/>
    <property type="match status" value="1"/>
</dbReference>
<dbReference type="InterPro" id="IPR003768">
    <property type="entry name" value="ScpA"/>
</dbReference>
<keyword evidence="5" id="KW-1185">Reference proteome</keyword>
<keyword evidence="3" id="KW-0963">Cytoplasm</keyword>
<evidence type="ECO:0000256" key="1">
    <source>
        <dbReference type="ARBA" id="ARBA00022829"/>
    </source>
</evidence>
<sequence>MALKIKIHNFEGPFDLLLHLIKKNEMDIYNIRISEITNQYIQYINTLKEMDLEITSEFIVIAATLLQIKSKELLPKIKNDENIVAEEDEDPEKILIQKLIEYKKFKAAAEFFKSKMAIEGIRFTKKPEIIENRKECEDTDILKNISMLDLYNLYNELVTIYKNKINTNIISREIIVDQYKIEDKMVYIKDRILRNKRVSFTELTKSCSAKMEIVVTFLALLELIKLRIIRVAQEGNFKEIHLERTDSNEEHKYESN</sequence>
<protein>
    <recommendedName>
        <fullName evidence="2 3">Segregation and condensation protein A</fullName>
    </recommendedName>
</protein>
<dbReference type="PANTHER" id="PTHR33969">
    <property type="entry name" value="SEGREGATION AND CONDENSATION PROTEIN A"/>
    <property type="match status" value="1"/>
</dbReference>
<dbReference type="GO" id="GO:0007059">
    <property type="term" value="P:chromosome segregation"/>
    <property type="evidence" value="ECO:0007669"/>
    <property type="project" value="UniProtKB-UniRule"/>
</dbReference>
<dbReference type="Gene3D" id="1.10.10.580">
    <property type="entry name" value="Structural maintenance of chromosome 1. Chain E"/>
    <property type="match status" value="1"/>
</dbReference>
<comment type="function">
    <text evidence="3">Participates in chromosomal partition during cell division. May act via the formation of a condensin-like complex containing Smc and ScpB that pull DNA away from mid-cell into both cell halves.</text>
</comment>
<accession>A0A923IZ33</accession>
<dbReference type="GO" id="GO:0005737">
    <property type="term" value="C:cytoplasm"/>
    <property type="evidence" value="ECO:0007669"/>
    <property type="project" value="UniProtKB-SubCell"/>
</dbReference>
<keyword evidence="1 3" id="KW-0159">Chromosome partition</keyword>
<comment type="caution">
    <text evidence="4">The sequence shown here is derived from an EMBL/GenBank/DDBJ whole genome shotgun (WGS) entry which is preliminary data.</text>
</comment>
<dbReference type="GO" id="GO:0051301">
    <property type="term" value="P:cell division"/>
    <property type="evidence" value="ECO:0007669"/>
    <property type="project" value="UniProtKB-KW"/>
</dbReference>
<comment type="subunit">
    <text evidence="3">Component of a cohesin-like complex composed of ScpA, ScpB and the Smc homodimer, in which ScpA and ScpB bind to the head domain of Smc. The presence of the three proteins is required for the association of the complex with DNA.</text>
</comment>
<dbReference type="InterPro" id="IPR023093">
    <property type="entry name" value="ScpA-like_C"/>
</dbReference>
<organism evidence="4 5">
    <name type="scientific">Clostridium tetanomorphum</name>
    <dbReference type="NCBI Taxonomy" id="1553"/>
    <lineage>
        <taxon>Bacteria</taxon>
        <taxon>Bacillati</taxon>
        <taxon>Bacillota</taxon>
        <taxon>Clostridia</taxon>
        <taxon>Eubacteriales</taxon>
        <taxon>Clostridiaceae</taxon>
        <taxon>Clostridium</taxon>
    </lineage>
</organism>
<dbReference type="GO" id="GO:0006260">
    <property type="term" value="P:DNA replication"/>
    <property type="evidence" value="ECO:0007669"/>
    <property type="project" value="UniProtKB-UniRule"/>
</dbReference>
<dbReference type="EMBL" id="JAAZWO010000002">
    <property type="protein sequence ID" value="MBC2396552.1"/>
    <property type="molecule type" value="Genomic_DNA"/>
</dbReference>
<dbReference type="Pfam" id="PF02616">
    <property type="entry name" value="SMC_ScpA"/>
    <property type="match status" value="1"/>
</dbReference>
<keyword evidence="3" id="KW-0132">Cell division</keyword>
<name>A0A923IZ33_CLOTT</name>
<evidence type="ECO:0000313" key="5">
    <source>
        <dbReference type="Proteomes" id="UP000563151"/>
    </source>
</evidence>
<dbReference type="HAMAP" id="MF_01805">
    <property type="entry name" value="ScpA"/>
    <property type="match status" value="1"/>
</dbReference>
<dbReference type="RefSeq" id="WP_035148654.1">
    <property type="nucleotide sequence ID" value="NZ_JAAZWO010000002.1"/>
</dbReference>
<comment type="subcellular location">
    <subcellularLocation>
        <location evidence="3">Cytoplasm</location>
    </subcellularLocation>
    <text evidence="3">Associated with two foci at the outer edges of the nucleoid region in young cells, and at four foci within both cell halves in older cells.</text>
</comment>
<keyword evidence="3" id="KW-0131">Cell cycle</keyword>
<dbReference type="Gene3D" id="6.10.250.2410">
    <property type="match status" value="1"/>
</dbReference>
<gene>
    <name evidence="3" type="primary">scpA</name>
    <name evidence="4" type="ORF">HGG79_01995</name>
</gene>
<evidence type="ECO:0000256" key="2">
    <source>
        <dbReference type="ARBA" id="ARBA00044777"/>
    </source>
</evidence>
<dbReference type="Proteomes" id="UP000563151">
    <property type="component" value="Unassembled WGS sequence"/>
</dbReference>
<dbReference type="PANTHER" id="PTHR33969:SF2">
    <property type="entry name" value="SEGREGATION AND CONDENSATION PROTEIN A"/>
    <property type="match status" value="1"/>
</dbReference>
<evidence type="ECO:0000256" key="3">
    <source>
        <dbReference type="HAMAP-Rule" id="MF_01805"/>
    </source>
</evidence>
<reference evidence="4 5" key="1">
    <citation type="submission" date="2020-04" db="EMBL/GenBank/DDBJ databases">
        <title>Genomic insights into acetone-butanol-ethanol (ABE) fermentation by sequencing solventogenic clostridia strains.</title>
        <authorList>
            <person name="Brown S."/>
        </authorList>
    </citation>
    <scope>NUCLEOTIDE SEQUENCE [LARGE SCALE GENOMIC DNA]</scope>
    <source>
        <strain evidence="4 5">DJ011</strain>
    </source>
</reference>
<evidence type="ECO:0000313" key="4">
    <source>
        <dbReference type="EMBL" id="MBC2396552.1"/>
    </source>
</evidence>
<dbReference type="AlphaFoldDB" id="A0A923IZ33"/>
<comment type="similarity">
    <text evidence="3">Belongs to the ScpA family.</text>
</comment>